<comment type="similarity">
    <text evidence="9">Belongs to the 'GDXG' lipolytic enzyme family.</text>
</comment>
<comment type="catalytic activity">
    <reaction evidence="28">
        <text>1-(9Z-octadecenoyl)-glycerol + H2O = glycerol + (9Z)-octadecenoate + H(+)</text>
        <dbReference type="Rhea" id="RHEA:38487"/>
        <dbReference type="ChEBI" id="CHEBI:15377"/>
        <dbReference type="ChEBI" id="CHEBI:15378"/>
        <dbReference type="ChEBI" id="CHEBI:17754"/>
        <dbReference type="ChEBI" id="CHEBI:30823"/>
        <dbReference type="ChEBI" id="CHEBI:75342"/>
    </reaction>
    <physiologicalReaction direction="left-to-right" evidence="28">
        <dbReference type="Rhea" id="RHEA:38488"/>
    </physiologicalReaction>
</comment>
<dbReference type="InterPro" id="IPR002168">
    <property type="entry name" value="Lipase_GDXG_HIS_AS"/>
</dbReference>
<dbReference type="EC" id="3.1.1.79" evidence="10"/>
<comment type="pathway">
    <text evidence="8">Lipid metabolism.</text>
</comment>
<dbReference type="GO" id="GO:0004771">
    <property type="term" value="F:sterol ester esterase activity"/>
    <property type="evidence" value="ECO:0007669"/>
    <property type="project" value="TreeGrafter"/>
</dbReference>
<evidence type="ECO:0000256" key="4">
    <source>
        <dbReference type="ARBA" id="ARBA00004345"/>
    </source>
</evidence>
<evidence type="ECO:0000313" key="46">
    <source>
        <dbReference type="Ensembl" id="ENSCSEP00000015344.1"/>
    </source>
</evidence>
<dbReference type="GO" id="GO:0005811">
    <property type="term" value="C:lipid droplet"/>
    <property type="evidence" value="ECO:0007669"/>
    <property type="project" value="UniProtKB-SubCell"/>
</dbReference>
<dbReference type="GO" id="GO:0005901">
    <property type="term" value="C:caveola"/>
    <property type="evidence" value="ECO:0007669"/>
    <property type="project" value="UniProtKB-SubCell"/>
</dbReference>
<dbReference type="InterPro" id="IPR010468">
    <property type="entry name" value="HSL_N"/>
</dbReference>
<evidence type="ECO:0000256" key="27">
    <source>
        <dbReference type="ARBA" id="ARBA00046695"/>
    </source>
</evidence>
<feature type="region of interest" description="Disordered" evidence="43">
    <location>
        <begin position="550"/>
        <end position="575"/>
    </location>
</feature>
<dbReference type="InParanoid" id="A0A3P8VM29"/>
<feature type="domain" description="Hormone-sensitive lipase N-terminal" evidence="44">
    <location>
        <begin position="16"/>
        <end position="327"/>
    </location>
</feature>
<keyword evidence="20" id="KW-0443">Lipid metabolism</keyword>
<dbReference type="GO" id="GO:0005829">
    <property type="term" value="C:cytosol"/>
    <property type="evidence" value="ECO:0007669"/>
    <property type="project" value="UniProtKB-SubCell"/>
</dbReference>
<evidence type="ECO:0000256" key="19">
    <source>
        <dbReference type="ARBA" id="ARBA00022963"/>
    </source>
</evidence>
<dbReference type="GeneTree" id="ENSGT00730000111056"/>
<evidence type="ECO:0000256" key="22">
    <source>
        <dbReference type="ARBA" id="ARBA00023166"/>
    </source>
</evidence>
<reference evidence="46" key="3">
    <citation type="submission" date="2025-09" db="UniProtKB">
        <authorList>
            <consortium name="Ensembl"/>
        </authorList>
    </citation>
    <scope>IDENTIFICATION</scope>
</reference>
<keyword evidence="17" id="KW-0551">Lipid droplet</keyword>
<dbReference type="InterPro" id="IPR029058">
    <property type="entry name" value="AB_hydrolase_fold"/>
</dbReference>
<comment type="catalytic activity">
    <reaction evidence="2">
        <text>Hydrolyzes glycerol monoesters of long-chain fatty acids.</text>
        <dbReference type="EC" id="3.1.1.23"/>
    </reaction>
</comment>
<comment type="pathway">
    <text evidence="7">Glycerolipid metabolism; triacylglycerol degradation.</text>
</comment>
<evidence type="ECO:0000256" key="32">
    <source>
        <dbReference type="ARBA" id="ARBA00047674"/>
    </source>
</evidence>
<dbReference type="KEGG" id="csem:103393953"/>
<comment type="catalytic activity">
    <reaction evidence="40">
        <text>2-(9Z-octadecenoyl)-glycerol + H2O = glycerol + (9Z)-octadecenoate + H(+)</text>
        <dbReference type="Rhea" id="RHEA:38491"/>
        <dbReference type="ChEBI" id="CHEBI:15377"/>
        <dbReference type="ChEBI" id="CHEBI:15378"/>
        <dbReference type="ChEBI" id="CHEBI:17754"/>
        <dbReference type="ChEBI" id="CHEBI:30823"/>
        <dbReference type="ChEBI" id="CHEBI:73990"/>
    </reaction>
    <physiologicalReaction direction="left-to-right" evidence="40">
        <dbReference type="Rhea" id="RHEA:38492"/>
    </physiologicalReaction>
</comment>
<dbReference type="SUPFAM" id="SSF53474">
    <property type="entry name" value="alpha/beta-Hydrolases"/>
    <property type="match status" value="1"/>
</dbReference>
<evidence type="ECO:0000256" key="39">
    <source>
        <dbReference type="ARBA" id="ARBA00049372"/>
    </source>
</evidence>
<comment type="catalytic activity">
    <reaction evidence="39">
        <text>1,3-di-(9Z-octadecenoyl)-glycerol + H2O = 1-(9Z-octadecenoyl)-glycerol + (9Z)-octadecenoate + H(+)</text>
        <dbReference type="Rhea" id="RHEA:39939"/>
        <dbReference type="ChEBI" id="CHEBI:15377"/>
        <dbReference type="ChEBI" id="CHEBI:15378"/>
        <dbReference type="ChEBI" id="CHEBI:30823"/>
        <dbReference type="ChEBI" id="CHEBI:75342"/>
        <dbReference type="ChEBI" id="CHEBI:75735"/>
    </reaction>
    <physiologicalReaction direction="left-to-right" evidence="39">
        <dbReference type="Rhea" id="RHEA:39940"/>
    </physiologicalReaction>
</comment>
<keyword evidence="13" id="KW-1003">Cell membrane</keyword>
<dbReference type="PROSITE" id="PS01173">
    <property type="entry name" value="LIPASE_GDXG_HIS"/>
    <property type="match status" value="1"/>
</dbReference>
<evidence type="ECO:0000256" key="7">
    <source>
        <dbReference type="ARBA" id="ARBA00004879"/>
    </source>
</evidence>
<dbReference type="AlphaFoldDB" id="A0A3P8VM29"/>
<evidence type="ECO:0000313" key="47">
    <source>
        <dbReference type="Proteomes" id="UP000265120"/>
    </source>
</evidence>
<evidence type="ECO:0000256" key="6">
    <source>
        <dbReference type="ARBA" id="ARBA00004514"/>
    </source>
</evidence>
<organism evidence="46 47">
    <name type="scientific">Cynoglossus semilaevis</name>
    <name type="common">Tongue sole</name>
    <dbReference type="NCBI Taxonomy" id="244447"/>
    <lineage>
        <taxon>Eukaryota</taxon>
        <taxon>Metazoa</taxon>
        <taxon>Chordata</taxon>
        <taxon>Craniata</taxon>
        <taxon>Vertebrata</taxon>
        <taxon>Euteleostomi</taxon>
        <taxon>Actinopterygii</taxon>
        <taxon>Neopterygii</taxon>
        <taxon>Teleostei</taxon>
        <taxon>Neoteleostei</taxon>
        <taxon>Acanthomorphata</taxon>
        <taxon>Carangaria</taxon>
        <taxon>Pleuronectiformes</taxon>
        <taxon>Pleuronectoidei</taxon>
        <taxon>Cynoglossidae</taxon>
        <taxon>Cynoglossinae</taxon>
        <taxon>Cynoglossus</taxon>
    </lineage>
</organism>
<feature type="domain" description="Alpha/beta hydrolase fold-3" evidence="45">
    <location>
        <begin position="360"/>
        <end position="513"/>
    </location>
</feature>
<evidence type="ECO:0000256" key="12">
    <source>
        <dbReference type="ARBA" id="ARBA00015845"/>
    </source>
</evidence>
<comment type="catalytic activity">
    <reaction evidence="36">
        <text>all-trans-retinyl hexadecanoate + H2O = all-trans-retinol + hexadecanoate + H(+)</text>
        <dbReference type="Rhea" id="RHEA:13933"/>
        <dbReference type="ChEBI" id="CHEBI:7896"/>
        <dbReference type="ChEBI" id="CHEBI:15377"/>
        <dbReference type="ChEBI" id="CHEBI:15378"/>
        <dbReference type="ChEBI" id="CHEBI:17336"/>
        <dbReference type="ChEBI" id="CHEBI:17616"/>
    </reaction>
    <physiologicalReaction direction="left-to-right" evidence="36">
        <dbReference type="Rhea" id="RHEA:13934"/>
    </physiologicalReaction>
</comment>
<evidence type="ECO:0000256" key="17">
    <source>
        <dbReference type="ARBA" id="ARBA00022677"/>
    </source>
</evidence>
<accession>A0A3P8VM29</accession>
<comment type="subunit">
    <text evidence="27">Monomer and homodimer. Interacts with CAVIN1 in the adipocyte cytoplasm. Interacts with PLIN5.</text>
</comment>
<feature type="domain" description="Alpha/beta hydrolase fold-3" evidence="45">
    <location>
        <begin position="610"/>
        <end position="672"/>
    </location>
</feature>
<evidence type="ECO:0000256" key="24">
    <source>
        <dbReference type="ARBA" id="ARBA00023406"/>
    </source>
</evidence>
<comment type="catalytic activity">
    <reaction evidence="37">
        <text>2,3-di-(9Z)-octadecenoyl-sn-glycerol + H2O = 2-(9Z-octadecenoyl)-glycerol + (9Z)-octadecenoate + H(+)</text>
        <dbReference type="Rhea" id="RHEA:38383"/>
        <dbReference type="ChEBI" id="CHEBI:15377"/>
        <dbReference type="ChEBI" id="CHEBI:15378"/>
        <dbReference type="ChEBI" id="CHEBI:30823"/>
        <dbReference type="ChEBI" id="CHEBI:73990"/>
        <dbReference type="ChEBI" id="CHEBI:75824"/>
    </reaction>
    <physiologicalReaction direction="left-to-right" evidence="37">
        <dbReference type="Rhea" id="RHEA:38384"/>
    </physiologicalReaction>
</comment>
<evidence type="ECO:0000256" key="8">
    <source>
        <dbReference type="ARBA" id="ARBA00005189"/>
    </source>
</evidence>
<comment type="catalytic activity">
    <reaction evidence="29">
        <text>1,2-di-(9Z-octadecenoyl)-glycerol + H2O = 2-(9Z-octadecenoyl)-glycerol + (9Z)-octadecenoate + H(+)</text>
        <dbReference type="Rhea" id="RHEA:38659"/>
        <dbReference type="ChEBI" id="CHEBI:15377"/>
        <dbReference type="ChEBI" id="CHEBI:15378"/>
        <dbReference type="ChEBI" id="CHEBI:30823"/>
        <dbReference type="ChEBI" id="CHEBI:52323"/>
        <dbReference type="ChEBI" id="CHEBI:73990"/>
    </reaction>
    <physiologicalReaction direction="left-to-right" evidence="29">
        <dbReference type="Rhea" id="RHEA:38660"/>
    </physiologicalReaction>
</comment>
<evidence type="ECO:0000256" key="41">
    <source>
        <dbReference type="ARBA" id="ARBA00049519"/>
    </source>
</evidence>
<dbReference type="RefSeq" id="XP_008329302.1">
    <property type="nucleotide sequence ID" value="XM_008331080.3"/>
</dbReference>
<evidence type="ECO:0000256" key="13">
    <source>
        <dbReference type="ARBA" id="ARBA00022475"/>
    </source>
</evidence>
<evidence type="ECO:0000256" key="30">
    <source>
        <dbReference type="ARBA" id="ARBA00047476"/>
    </source>
</evidence>
<dbReference type="InterPro" id="IPR013094">
    <property type="entry name" value="AB_hydrolase_3"/>
</dbReference>
<evidence type="ECO:0000256" key="18">
    <source>
        <dbReference type="ARBA" id="ARBA00022801"/>
    </source>
</evidence>
<keyword evidence="14" id="KW-0963">Cytoplasm</keyword>
<comment type="catalytic activity">
    <reaction evidence="38">
        <text>a monoacylglycerol + H2O = glycerol + a fatty acid + H(+)</text>
        <dbReference type="Rhea" id="RHEA:15245"/>
        <dbReference type="ChEBI" id="CHEBI:15377"/>
        <dbReference type="ChEBI" id="CHEBI:15378"/>
        <dbReference type="ChEBI" id="CHEBI:17408"/>
        <dbReference type="ChEBI" id="CHEBI:17754"/>
        <dbReference type="ChEBI" id="CHEBI:28868"/>
        <dbReference type="EC" id="3.1.1.79"/>
    </reaction>
</comment>
<dbReference type="Pfam" id="PF06350">
    <property type="entry name" value="HSL_N"/>
    <property type="match status" value="1"/>
</dbReference>
<dbReference type="GO" id="GO:0004806">
    <property type="term" value="F:triacylglycerol lipase activity"/>
    <property type="evidence" value="ECO:0007669"/>
    <property type="project" value="TreeGrafter"/>
</dbReference>
<comment type="subcellular location">
    <subcellularLocation>
        <location evidence="3">Cell membrane</location>
    </subcellularLocation>
    <subcellularLocation>
        <location evidence="6">Cytoplasm</location>
        <location evidence="6">Cytosol</location>
    </subcellularLocation>
    <subcellularLocation>
        <location evidence="5">Lipid droplet</location>
    </subcellularLocation>
    <subcellularLocation>
        <location evidence="4">Membrane</location>
        <location evidence="4">Caveola</location>
    </subcellularLocation>
</comment>
<evidence type="ECO:0000256" key="11">
    <source>
        <dbReference type="ARBA" id="ARBA00013254"/>
    </source>
</evidence>
<reference evidence="46 47" key="1">
    <citation type="journal article" date="2014" name="Nat. Genet.">
        <title>Whole-genome sequence of a flatfish provides insights into ZW sex chromosome evolution and adaptation to a benthic lifestyle.</title>
        <authorList>
            <person name="Chen S."/>
            <person name="Zhang G."/>
            <person name="Shao C."/>
            <person name="Huang Q."/>
            <person name="Liu G."/>
            <person name="Zhang P."/>
            <person name="Song W."/>
            <person name="An N."/>
            <person name="Chalopin D."/>
            <person name="Volff J.N."/>
            <person name="Hong Y."/>
            <person name="Li Q."/>
            <person name="Sha Z."/>
            <person name="Zhou H."/>
            <person name="Xie M."/>
            <person name="Yu Q."/>
            <person name="Liu Y."/>
            <person name="Xiang H."/>
            <person name="Wang N."/>
            <person name="Wu K."/>
            <person name="Yang C."/>
            <person name="Zhou Q."/>
            <person name="Liao X."/>
            <person name="Yang L."/>
            <person name="Hu Q."/>
            <person name="Zhang J."/>
            <person name="Meng L."/>
            <person name="Jin L."/>
            <person name="Tian Y."/>
            <person name="Lian J."/>
            <person name="Yang J."/>
            <person name="Miao G."/>
            <person name="Liu S."/>
            <person name="Liang Z."/>
            <person name="Yan F."/>
            <person name="Li Y."/>
            <person name="Sun B."/>
            <person name="Zhang H."/>
            <person name="Zhang J."/>
            <person name="Zhu Y."/>
            <person name="Du M."/>
            <person name="Zhao Y."/>
            <person name="Schartl M."/>
            <person name="Tang Q."/>
            <person name="Wang J."/>
        </authorList>
    </citation>
    <scope>NUCLEOTIDE SEQUENCE</scope>
</reference>
<evidence type="ECO:0000256" key="29">
    <source>
        <dbReference type="ARBA" id="ARBA00047458"/>
    </source>
</evidence>
<comment type="catalytic activity">
    <reaction evidence="35">
        <text>1,2-di-(9Z-octadecenoyl)-glycerol + H2O = (9Z-octadecenoyl)-glycerol + (9Z)-octadecenoate + H(+)</text>
        <dbReference type="Rhea" id="RHEA:38455"/>
        <dbReference type="ChEBI" id="CHEBI:15377"/>
        <dbReference type="ChEBI" id="CHEBI:15378"/>
        <dbReference type="ChEBI" id="CHEBI:30823"/>
        <dbReference type="ChEBI" id="CHEBI:52323"/>
        <dbReference type="ChEBI" id="CHEBI:75937"/>
    </reaction>
    <physiologicalReaction direction="left-to-right" evidence="35">
        <dbReference type="Rhea" id="RHEA:38456"/>
    </physiologicalReaction>
</comment>
<evidence type="ECO:0000256" key="5">
    <source>
        <dbReference type="ARBA" id="ARBA00004502"/>
    </source>
</evidence>
<comment type="catalytic activity">
    <reaction evidence="1">
        <text>a triacylglycerol + H2O = a diacylglycerol + a fatty acid + H(+)</text>
        <dbReference type="Rhea" id="RHEA:12044"/>
        <dbReference type="ChEBI" id="CHEBI:15377"/>
        <dbReference type="ChEBI" id="CHEBI:15378"/>
        <dbReference type="ChEBI" id="CHEBI:17855"/>
        <dbReference type="ChEBI" id="CHEBI:18035"/>
        <dbReference type="ChEBI" id="CHEBI:28868"/>
        <dbReference type="EC" id="3.1.1.79"/>
    </reaction>
</comment>
<evidence type="ECO:0000256" key="43">
    <source>
        <dbReference type="SAM" id="MobiDB-lite"/>
    </source>
</evidence>
<evidence type="ECO:0000256" key="37">
    <source>
        <dbReference type="ARBA" id="ARBA00049143"/>
    </source>
</evidence>
<keyword evidence="15" id="KW-0153">Cholesterol metabolism</keyword>
<keyword evidence="21" id="KW-0472">Membrane</keyword>
<dbReference type="STRING" id="244447.ENSCSEP00000015344"/>
<dbReference type="PANTHER" id="PTHR23025:SF2">
    <property type="entry name" value="HORMONE-SENSITIVE LIPASE"/>
    <property type="match status" value="1"/>
</dbReference>
<evidence type="ECO:0000256" key="15">
    <source>
        <dbReference type="ARBA" id="ARBA00022548"/>
    </source>
</evidence>
<comment type="catalytic activity">
    <reaction evidence="31">
        <text>cholesteryl (9Z-octadecenoate) + H2O = cholesterol + (9Z)-octadecenoate + H(+)</text>
        <dbReference type="Rhea" id="RHEA:33875"/>
        <dbReference type="ChEBI" id="CHEBI:15377"/>
        <dbReference type="ChEBI" id="CHEBI:15378"/>
        <dbReference type="ChEBI" id="CHEBI:16113"/>
        <dbReference type="ChEBI" id="CHEBI:30823"/>
        <dbReference type="ChEBI" id="CHEBI:46898"/>
    </reaction>
    <physiologicalReaction direction="left-to-right" evidence="31">
        <dbReference type="Rhea" id="RHEA:33876"/>
    </physiologicalReaction>
</comment>
<evidence type="ECO:0000256" key="38">
    <source>
        <dbReference type="ARBA" id="ARBA00049208"/>
    </source>
</evidence>
<dbReference type="GO" id="GO:0008203">
    <property type="term" value="P:cholesterol metabolic process"/>
    <property type="evidence" value="ECO:0007669"/>
    <property type="project" value="UniProtKB-KW"/>
</dbReference>
<dbReference type="PROSITE" id="PS01174">
    <property type="entry name" value="LIPASE_GDXG_SER"/>
    <property type="match status" value="1"/>
</dbReference>
<dbReference type="CTD" id="568368"/>
<comment type="catalytic activity">
    <reaction evidence="33">
        <text>1,2,3-tri-(9Z-octadecenoyl)-glycerol + H2O = di-(9Z)-octadecenoylglycerol + (9Z)-octadecenoate + H(+)</text>
        <dbReference type="Rhea" id="RHEA:38575"/>
        <dbReference type="ChEBI" id="CHEBI:15377"/>
        <dbReference type="ChEBI" id="CHEBI:15378"/>
        <dbReference type="ChEBI" id="CHEBI:30823"/>
        <dbReference type="ChEBI" id="CHEBI:53753"/>
        <dbReference type="ChEBI" id="CHEBI:75945"/>
    </reaction>
    <physiologicalReaction direction="left-to-right" evidence="33">
        <dbReference type="Rhea" id="RHEA:38576"/>
    </physiologicalReaction>
</comment>
<evidence type="ECO:0000256" key="28">
    <source>
        <dbReference type="ARBA" id="ARBA00047438"/>
    </source>
</evidence>
<evidence type="ECO:0000256" key="33">
    <source>
        <dbReference type="ARBA" id="ARBA00048386"/>
    </source>
</evidence>
<evidence type="ECO:0000256" key="36">
    <source>
        <dbReference type="ARBA" id="ARBA00049053"/>
    </source>
</evidence>
<feature type="active site" evidence="42">
    <location>
        <position position="438"/>
    </location>
</feature>
<dbReference type="GeneID" id="103393953"/>
<comment type="catalytic activity">
    <reaction evidence="34">
        <text>1,2-di-(9Z-octadecenoyl)-glycerol + (9Z)-octadecenoate + H(+) = 1,2,3-tri-(9Z-octadecenoyl)-glycerol + H2O</text>
        <dbReference type="Rhea" id="RHEA:38379"/>
        <dbReference type="ChEBI" id="CHEBI:15377"/>
        <dbReference type="ChEBI" id="CHEBI:15378"/>
        <dbReference type="ChEBI" id="CHEBI:30823"/>
        <dbReference type="ChEBI" id="CHEBI:52323"/>
        <dbReference type="ChEBI" id="CHEBI:53753"/>
    </reaction>
    <physiologicalReaction direction="right-to-left" evidence="34">
        <dbReference type="Rhea" id="RHEA:38381"/>
    </physiologicalReaction>
</comment>
<dbReference type="OrthoDB" id="408631at2759"/>
<evidence type="ECO:0000256" key="20">
    <source>
        <dbReference type="ARBA" id="ARBA00023098"/>
    </source>
</evidence>
<keyword evidence="18" id="KW-0378">Hydrolase</keyword>
<dbReference type="Proteomes" id="UP000265120">
    <property type="component" value="Chromosome 18"/>
</dbReference>
<evidence type="ECO:0000256" key="26">
    <source>
        <dbReference type="ARBA" id="ARBA00031112"/>
    </source>
</evidence>
<name>A0A3P8VM29_CYNSE</name>
<keyword evidence="16" id="KW-0597">Phosphoprotein</keyword>
<keyword evidence="22" id="KW-1207">Sterol metabolism</keyword>
<keyword evidence="19" id="KW-0442">Lipid degradation</keyword>
<dbReference type="EC" id="3.1.1.23" evidence="11"/>
<evidence type="ECO:0000256" key="31">
    <source>
        <dbReference type="ARBA" id="ARBA00047653"/>
    </source>
</evidence>
<evidence type="ECO:0000256" key="35">
    <source>
        <dbReference type="ARBA" id="ARBA00048674"/>
    </source>
</evidence>
<evidence type="ECO:0000256" key="25">
    <source>
        <dbReference type="ARBA" id="ARBA00030031"/>
    </source>
</evidence>
<comment type="catalytic activity">
    <reaction evidence="32">
        <text>a diacylglycerol + H2O = a monoacylglycerol + a fatty acid + H(+)</text>
        <dbReference type="Rhea" id="RHEA:32731"/>
        <dbReference type="ChEBI" id="CHEBI:15377"/>
        <dbReference type="ChEBI" id="CHEBI:15378"/>
        <dbReference type="ChEBI" id="CHEBI:17408"/>
        <dbReference type="ChEBI" id="CHEBI:18035"/>
        <dbReference type="ChEBI" id="CHEBI:28868"/>
        <dbReference type="EC" id="3.1.1.79"/>
    </reaction>
</comment>
<feature type="compositionally biased region" description="Polar residues" evidence="43">
    <location>
        <begin position="554"/>
        <end position="566"/>
    </location>
</feature>
<evidence type="ECO:0000259" key="44">
    <source>
        <dbReference type="Pfam" id="PF06350"/>
    </source>
</evidence>
<evidence type="ECO:0000256" key="21">
    <source>
        <dbReference type="ARBA" id="ARBA00023136"/>
    </source>
</evidence>
<dbReference type="OMA" id="CKETQFA"/>
<dbReference type="UniPathway" id="UPA00256"/>
<evidence type="ECO:0000256" key="1">
    <source>
        <dbReference type="ARBA" id="ARBA00000803"/>
    </source>
</evidence>
<dbReference type="GO" id="GO:0047372">
    <property type="term" value="F:monoacylglycerol lipase activity"/>
    <property type="evidence" value="ECO:0007669"/>
    <property type="project" value="UniProtKB-EC"/>
</dbReference>
<evidence type="ECO:0000256" key="14">
    <source>
        <dbReference type="ARBA" id="ARBA00022490"/>
    </source>
</evidence>
<dbReference type="Gene3D" id="3.40.50.1820">
    <property type="entry name" value="alpha/beta hydrolase"/>
    <property type="match status" value="2"/>
</dbReference>
<dbReference type="Ensembl" id="ENSCSET00000015532.1">
    <property type="protein sequence ID" value="ENSCSEP00000015344.1"/>
    <property type="gene ID" value="ENSCSEG00000009857.1"/>
</dbReference>
<dbReference type="FunCoup" id="A0A3P8VM29">
    <property type="interactions" value="16"/>
</dbReference>
<dbReference type="InterPro" id="IPR033140">
    <property type="entry name" value="Lipase_GDXG_put_SER_AS"/>
</dbReference>
<keyword evidence="23" id="KW-0753">Steroid metabolism</keyword>
<evidence type="ECO:0000256" key="16">
    <source>
        <dbReference type="ARBA" id="ARBA00022553"/>
    </source>
</evidence>
<evidence type="ECO:0000259" key="45">
    <source>
        <dbReference type="Pfam" id="PF07859"/>
    </source>
</evidence>
<evidence type="ECO:0000256" key="3">
    <source>
        <dbReference type="ARBA" id="ARBA00004236"/>
    </source>
</evidence>
<comment type="catalytic activity">
    <reaction evidence="24">
        <text>1-O-hexadecyl-2-acetyl-sn-glycerol + H2O = 1-O-hexadecyl-sn-glycerol + acetate + H(+)</text>
        <dbReference type="Rhea" id="RHEA:38563"/>
        <dbReference type="ChEBI" id="CHEBI:15377"/>
        <dbReference type="ChEBI" id="CHEBI:15378"/>
        <dbReference type="ChEBI" id="CHEBI:30089"/>
        <dbReference type="ChEBI" id="CHEBI:34115"/>
        <dbReference type="ChEBI" id="CHEBI:75936"/>
    </reaction>
    <physiologicalReaction direction="left-to-right" evidence="24">
        <dbReference type="Rhea" id="RHEA:38564"/>
    </physiologicalReaction>
</comment>
<dbReference type="Pfam" id="PF07859">
    <property type="entry name" value="Abhydrolase_3"/>
    <property type="match status" value="2"/>
</dbReference>
<dbReference type="PANTHER" id="PTHR23025">
    <property type="entry name" value="TRIACYLGLYCEROL LIPASE"/>
    <property type="match status" value="1"/>
</dbReference>
<reference evidence="46" key="2">
    <citation type="submission" date="2025-08" db="UniProtKB">
        <authorList>
            <consortium name="Ensembl"/>
        </authorList>
    </citation>
    <scope>IDENTIFICATION</scope>
</reference>
<comment type="catalytic activity">
    <reaction evidence="41">
        <text>1,2-di-(9Z-octadecenoyl)-sn-glycerol + H2O = (9Z-octadecenoyl)-glycerol + (9Z)-octadecenoate + H(+)</text>
        <dbReference type="Rhea" id="RHEA:39935"/>
        <dbReference type="ChEBI" id="CHEBI:15377"/>
        <dbReference type="ChEBI" id="CHEBI:15378"/>
        <dbReference type="ChEBI" id="CHEBI:30823"/>
        <dbReference type="ChEBI" id="CHEBI:52333"/>
        <dbReference type="ChEBI" id="CHEBI:75937"/>
    </reaction>
    <physiologicalReaction direction="left-to-right" evidence="41">
        <dbReference type="Rhea" id="RHEA:39936"/>
    </physiologicalReaction>
</comment>
<evidence type="ECO:0000256" key="2">
    <source>
        <dbReference type="ARBA" id="ARBA00001613"/>
    </source>
</evidence>
<comment type="catalytic activity">
    <reaction evidence="30">
        <text>2-(5Z,8Z,11Z,14Z-eicosatetraenoyl)-glycerol + H2O = glycerol + (5Z,8Z,11Z,14Z)-eicosatetraenoate + H(+)</text>
        <dbReference type="Rhea" id="RHEA:26132"/>
        <dbReference type="ChEBI" id="CHEBI:15377"/>
        <dbReference type="ChEBI" id="CHEBI:15378"/>
        <dbReference type="ChEBI" id="CHEBI:17754"/>
        <dbReference type="ChEBI" id="CHEBI:32395"/>
        <dbReference type="ChEBI" id="CHEBI:52392"/>
    </reaction>
    <physiologicalReaction direction="left-to-right" evidence="30">
        <dbReference type="Rhea" id="RHEA:26133"/>
    </physiologicalReaction>
</comment>
<proteinExistence type="inferred from homology"/>
<evidence type="ECO:0000256" key="9">
    <source>
        <dbReference type="ARBA" id="ARBA00010515"/>
    </source>
</evidence>
<keyword evidence="47" id="KW-1185">Reference proteome</keyword>
<evidence type="ECO:0000256" key="40">
    <source>
        <dbReference type="ARBA" id="ARBA00049461"/>
    </source>
</evidence>
<evidence type="ECO:0000256" key="34">
    <source>
        <dbReference type="ARBA" id="ARBA00048657"/>
    </source>
</evidence>
<evidence type="ECO:0000256" key="23">
    <source>
        <dbReference type="ARBA" id="ARBA00023221"/>
    </source>
</evidence>
<evidence type="ECO:0000256" key="42">
    <source>
        <dbReference type="PROSITE-ProRule" id="PRU10038"/>
    </source>
</evidence>
<protein>
    <recommendedName>
        <fullName evidence="12">Hormone-sensitive lipase</fullName>
        <ecNumber evidence="11">3.1.1.23</ecNumber>
        <ecNumber evidence="10">3.1.1.79</ecNumber>
    </recommendedName>
    <alternativeName>
        <fullName evidence="26">Monoacylglycerol lipase LIPE</fullName>
    </alternativeName>
    <alternativeName>
        <fullName evidence="25">Retinyl ester hydrolase</fullName>
    </alternativeName>
</protein>
<dbReference type="GO" id="GO:0019433">
    <property type="term" value="P:triglyceride catabolic process"/>
    <property type="evidence" value="ECO:0007669"/>
    <property type="project" value="UniProtKB-UniPathway"/>
</dbReference>
<sequence length="707" mass="77893">MRVAEAEISDMDYQQVFEALDNVCEENIAAFCGTSDLPYGTVAQRLVTCWRRIQEHGRALEPVVGSLVVVYHHYDFDPQTPGNGYRTLVKVLQACLLHIIQKGRYIAANYNGAFFRADHNTTEIEAYCNALCQLRALIYLAQRLLNDNEHGQLFSQQNGDLSRRFVQEYSSMHKACFFGRCLGFQFSPSLRPFLQSVVISMISYGESYGKQQSGLGTAALSLLTSGKYVIDPELRGIEFERITQNLDLQFWKSFWNLTESGLITGFNRITSNAVQLNFTMTVPPVFLRLPLASDNTLTVTVSPPLAHWGPGPVHMRLISYVLREGQDSQELMSLSRSEPPPITAAHLPWVQKQPPSPRLIIHFHGGGFVAQTSKSHETYLRNWSKELNVPVLSVDYSLSPEAPYPRALEECFYAYCWALNNCHLLGSTAEYVCLAGDSAGGNLCITVSMKAMSHGIRVPDGIMAAYPATLLTTDASPSRLLTLIDPLLPLGVLAKCLNAYAGAESQTLQPAVTSNSVSALSRDTAVLLSDLTQGASNWIQSLLEPVLNTGAARSHSSQQRSPPTHSSKARRTLTHTSAAHSPCYVDYPQGFEPLRSECLAFVRPTSSPIIRNPFVSPVLASNNLLRGLPPVYIVASALDALLDDSVTFAKKLRDMGQPVSLTVVEDLPHGFLNLSPLTKETEEAAEICVARIREIFEQGKPKSALGR</sequence>
<evidence type="ECO:0000256" key="10">
    <source>
        <dbReference type="ARBA" id="ARBA00013088"/>
    </source>
</evidence>